<dbReference type="InterPro" id="IPR004642">
    <property type="entry name" value="Ser_deHydtase_asu"/>
</dbReference>
<keyword evidence="6 11" id="KW-0479">Metal-binding</keyword>
<evidence type="ECO:0000256" key="1">
    <source>
        <dbReference type="ARBA" id="ARBA00001966"/>
    </source>
</evidence>
<protein>
    <recommendedName>
        <fullName evidence="11">L-serine dehydratase</fullName>
        <ecNumber evidence="11">4.3.1.17</ecNumber>
    </recommendedName>
</protein>
<evidence type="ECO:0000313" key="13">
    <source>
        <dbReference type="Proteomes" id="UP000031339"/>
    </source>
</evidence>
<evidence type="ECO:0000256" key="11">
    <source>
        <dbReference type="RuleBase" id="RU366059"/>
    </source>
</evidence>
<comment type="catalytic activity">
    <reaction evidence="10 11">
        <text>L-serine = pyruvate + NH4(+)</text>
        <dbReference type="Rhea" id="RHEA:19169"/>
        <dbReference type="ChEBI" id="CHEBI:15361"/>
        <dbReference type="ChEBI" id="CHEBI:28938"/>
        <dbReference type="ChEBI" id="CHEBI:33384"/>
        <dbReference type="EC" id="4.3.1.17"/>
    </reaction>
</comment>
<keyword evidence="8 11" id="KW-0411">Iron-sulfur</keyword>
<dbReference type="EC" id="4.3.1.17" evidence="11"/>
<gene>
    <name evidence="12" type="ORF">RN79_08750</name>
</gene>
<evidence type="ECO:0000256" key="7">
    <source>
        <dbReference type="ARBA" id="ARBA00023004"/>
    </source>
</evidence>
<dbReference type="STRING" id="862969.SCI_1916"/>
<name>A0A0C1K2V7_STRCV</name>
<dbReference type="OrthoDB" id="9805537at2"/>
<evidence type="ECO:0000256" key="3">
    <source>
        <dbReference type="ARBA" id="ARBA00008636"/>
    </source>
</evidence>
<keyword evidence="7 11" id="KW-0408">Iron</keyword>
<dbReference type="PANTHER" id="PTHR30182">
    <property type="entry name" value="L-SERINE DEHYDRATASE"/>
    <property type="match status" value="1"/>
</dbReference>
<evidence type="ECO:0000256" key="8">
    <source>
        <dbReference type="ARBA" id="ARBA00023014"/>
    </source>
</evidence>
<dbReference type="GO" id="GO:0006094">
    <property type="term" value="P:gluconeogenesis"/>
    <property type="evidence" value="ECO:0007669"/>
    <property type="project" value="UniProtKB-KW"/>
</dbReference>
<keyword evidence="4 11" id="KW-0312">Gluconeogenesis</keyword>
<comment type="cofactor">
    <cofactor evidence="1 11">
        <name>[4Fe-4S] cluster</name>
        <dbReference type="ChEBI" id="CHEBI:49883"/>
    </cofactor>
</comment>
<organism evidence="12 13">
    <name type="scientific">Streptococcus constellatus</name>
    <dbReference type="NCBI Taxonomy" id="76860"/>
    <lineage>
        <taxon>Bacteria</taxon>
        <taxon>Bacillati</taxon>
        <taxon>Bacillota</taxon>
        <taxon>Bacilli</taxon>
        <taxon>Lactobacillales</taxon>
        <taxon>Streptococcaceae</taxon>
        <taxon>Streptococcus</taxon>
        <taxon>Streptococcus anginosus group</taxon>
    </lineage>
</organism>
<dbReference type="PANTHER" id="PTHR30182:SF1">
    <property type="entry name" value="L-SERINE DEHYDRATASE 1"/>
    <property type="match status" value="1"/>
</dbReference>
<keyword evidence="5 11" id="KW-0004">4Fe-4S</keyword>
<accession>A0A0C1K2V7</accession>
<dbReference type="InterPro" id="IPR005130">
    <property type="entry name" value="Ser_deHydtase-like_asu"/>
</dbReference>
<sequence>MFYSIKELVEQADLDFQGSVAELMIATEYELTGRERDEVLRLMTRNLEVMKASVIMGLDESKSRSGLTGGDATKLHKYIQSGKALSDYTVLTAAKNAIAVNEYNAKMGLVCATPTAGSAGCLPAVLTSAIEKLELTETQQLDFLLTAGAFGLVIANNASISGAEGGCQAEVGSAAAMSAAALVLAAGGTPFQASQAICFVIKNMLGLICDPVAGLVEVPCVKRNAMGASYAFIAADMALAGIESKIPVDEVIDAMYQVGVSMPTAFRETAEGGLATTPTGRKLSKEIFGD</sequence>
<dbReference type="AlphaFoldDB" id="A0A0C1K2V7"/>
<keyword evidence="9 11" id="KW-0456">Lyase</keyword>
<dbReference type="RefSeq" id="WP_037598276.1">
    <property type="nucleotide sequence ID" value="NZ_CP066055.1"/>
</dbReference>
<comment type="caution">
    <text evidence="12">The sequence shown here is derived from an EMBL/GenBank/DDBJ whole genome shotgun (WGS) entry which is preliminary data.</text>
</comment>
<dbReference type="Proteomes" id="UP000031339">
    <property type="component" value="Unassembled WGS sequence"/>
</dbReference>
<dbReference type="GO" id="GO:0046872">
    <property type="term" value="F:metal ion binding"/>
    <property type="evidence" value="ECO:0007669"/>
    <property type="project" value="UniProtKB-KW"/>
</dbReference>
<dbReference type="NCBIfam" id="TIGR00718">
    <property type="entry name" value="sda_alpha"/>
    <property type="match status" value="1"/>
</dbReference>
<reference evidence="12 13" key="1">
    <citation type="submission" date="2014-12" db="EMBL/GenBank/DDBJ databases">
        <title>Partial genome sequence of Streptococcus constellatus KCOM 1650 (= ChDC B144).</title>
        <authorList>
            <person name="Kook J.-K."/>
            <person name="Park S.-N."/>
            <person name="Lim Y.K."/>
            <person name="Jo E."/>
        </authorList>
    </citation>
    <scope>NUCLEOTIDE SEQUENCE [LARGE SCALE GENOMIC DNA]</scope>
    <source>
        <strain evidence="12 13">KCOM 1650</strain>
    </source>
</reference>
<evidence type="ECO:0000256" key="6">
    <source>
        <dbReference type="ARBA" id="ARBA00022723"/>
    </source>
</evidence>
<dbReference type="eggNOG" id="COG1760">
    <property type="taxonomic scope" value="Bacteria"/>
</dbReference>
<dbReference type="EMBL" id="JWIY01000004">
    <property type="protein sequence ID" value="KIC77345.1"/>
    <property type="molecule type" value="Genomic_DNA"/>
</dbReference>
<evidence type="ECO:0000313" key="12">
    <source>
        <dbReference type="EMBL" id="KIC77345.1"/>
    </source>
</evidence>
<evidence type="ECO:0000256" key="5">
    <source>
        <dbReference type="ARBA" id="ARBA00022485"/>
    </source>
</evidence>
<comment type="similarity">
    <text evidence="3 11">Belongs to the iron-sulfur dependent L-serine dehydratase family.</text>
</comment>
<evidence type="ECO:0000256" key="4">
    <source>
        <dbReference type="ARBA" id="ARBA00022432"/>
    </source>
</evidence>
<evidence type="ECO:0000256" key="10">
    <source>
        <dbReference type="ARBA" id="ARBA00049406"/>
    </source>
</evidence>
<dbReference type="InterPro" id="IPR051318">
    <property type="entry name" value="Fe-S_L-Ser"/>
</dbReference>
<evidence type="ECO:0000256" key="2">
    <source>
        <dbReference type="ARBA" id="ARBA00004742"/>
    </source>
</evidence>
<dbReference type="Pfam" id="PF03313">
    <property type="entry name" value="SDH_alpha"/>
    <property type="match status" value="1"/>
</dbReference>
<dbReference type="GO" id="GO:0003941">
    <property type="term" value="F:L-serine ammonia-lyase activity"/>
    <property type="evidence" value="ECO:0007669"/>
    <property type="project" value="UniProtKB-UniRule"/>
</dbReference>
<dbReference type="GO" id="GO:0051539">
    <property type="term" value="F:4 iron, 4 sulfur cluster binding"/>
    <property type="evidence" value="ECO:0007669"/>
    <property type="project" value="UniProtKB-UniRule"/>
</dbReference>
<comment type="pathway">
    <text evidence="2">Carbohydrate biosynthesis; gluconeogenesis.</text>
</comment>
<proteinExistence type="inferred from homology"/>
<evidence type="ECO:0000256" key="9">
    <source>
        <dbReference type="ARBA" id="ARBA00023239"/>
    </source>
</evidence>